<reference evidence="1" key="1">
    <citation type="submission" date="2021-06" db="EMBL/GenBank/DDBJ databases">
        <authorList>
            <person name="Kallberg Y."/>
            <person name="Tangrot J."/>
            <person name="Rosling A."/>
        </authorList>
    </citation>
    <scope>NUCLEOTIDE SEQUENCE</scope>
    <source>
        <strain evidence="1">FL966</strain>
    </source>
</reference>
<evidence type="ECO:0000313" key="2">
    <source>
        <dbReference type="Proteomes" id="UP000789759"/>
    </source>
</evidence>
<gene>
    <name evidence="1" type="ORF">CPELLU_LOCUS18445</name>
</gene>
<feature type="non-terminal residue" evidence="1">
    <location>
        <position position="1"/>
    </location>
</feature>
<name>A0A9N9K3T2_9GLOM</name>
<organism evidence="1 2">
    <name type="scientific">Cetraspora pellucida</name>
    <dbReference type="NCBI Taxonomy" id="1433469"/>
    <lineage>
        <taxon>Eukaryota</taxon>
        <taxon>Fungi</taxon>
        <taxon>Fungi incertae sedis</taxon>
        <taxon>Mucoromycota</taxon>
        <taxon>Glomeromycotina</taxon>
        <taxon>Glomeromycetes</taxon>
        <taxon>Diversisporales</taxon>
        <taxon>Gigasporaceae</taxon>
        <taxon>Cetraspora</taxon>
    </lineage>
</organism>
<accession>A0A9N9K3T2</accession>
<keyword evidence="2" id="KW-1185">Reference proteome</keyword>
<comment type="caution">
    <text evidence="1">The sequence shown here is derived from an EMBL/GenBank/DDBJ whole genome shotgun (WGS) entry which is preliminary data.</text>
</comment>
<dbReference type="AlphaFoldDB" id="A0A9N9K3T2"/>
<dbReference type="OrthoDB" id="2409248at2759"/>
<evidence type="ECO:0000313" key="1">
    <source>
        <dbReference type="EMBL" id="CAG8809074.1"/>
    </source>
</evidence>
<proteinExistence type="predicted"/>
<sequence length="55" mass="6718">AQRILDESRVLHNQQKFLDNFKEKLIPLKKLVDDILHHERRRTLPQTWKDNNINT</sequence>
<dbReference type="EMBL" id="CAJVQA010036837">
    <property type="protein sequence ID" value="CAG8809074.1"/>
    <property type="molecule type" value="Genomic_DNA"/>
</dbReference>
<dbReference type="Proteomes" id="UP000789759">
    <property type="component" value="Unassembled WGS sequence"/>
</dbReference>
<protein>
    <submittedName>
        <fullName evidence="1">13246_t:CDS:1</fullName>
    </submittedName>
</protein>